<comment type="caution">
    <text evidence="3">The sequence shown here is derived from an EMBL/GenBank/DDBJ whole genome shotgun (WGS) entry which is preliminary data.</text>
</comment>
<dbReference type="EMBL" id="JBHSWG010000001">
    <property type="protein sequence ID" value="MFC6759600.1"/>
    <property type="molecule type" value="Genomic_DNA"/>
</dbReference>
<evidence type="ECO:0000256" key="2">
    <source>
        <dbReference type="SAM" id="SignalP"/>
    </source>
</evidence>
<feature type="chain" id="PRO_5047186493" description="Chaperone of endosialidase" evidence="2">
    <location>
        <begin position="25"/>
        <end position="403"/>
    </location>
</feature>
<accession>A0ABW2B1P8</accession>
<evidence type="ECO:0008006" key="5">
    <source>
        <dbReference type="Google" id="ProtNLM"/>
    </source>
</evidence>
<feature type="coiled-coil region" evidence="1">
    <location>
        <begin position="375"/>
        <end position="402"/>
    </location>
</feature>
<feature type="signal peptide" evidence="2">
    <location>
        <begin position="1"/>
        <end position="24"/>
    </location>
</feature>
<reference evidence="4" key="1">
    <citation type="journal article" date="2019" name="Int. J. Syst. Evol. Microbiol.">
        <title>The Global Catalogue of Microorganisms (GCM) 10K type strain sequencing project: providing services to taxonomists for standard genome sequencing and annotation.</title>
        <authorList>
            <consortium name="The Broad Institute Genomics Platform"/>
            <consortium name="The Broad Institute Genome Sequencing Center for Infectious Disease"/>
            <person name="Wu L."/>
            <person name="Ma J."/>
        </authorList>
    </citation>
    <scope>NUCLEOTIDE SEQUENCE [LARGE SCALE GENOMIC DNA]</scope>
    <source>
        <strain evidence="4">CCUG 66188</strain>
    </source>
</reference>
<keyword evidence="4" id="KW-1185">Reference proteome</keyword>
<proteinExistence type="predicted"/>
<evidence type="ECO:0000313" key="4">
    <source>
        <dbReference type="Proteomes" id="UP001596353"/>
    </source>
</evidence>
<keyword evidence="1" id="KW-0175">Coiled coil</keyword>
<evidence type="ECO:0000256" key="1">
    <source>
        <dbReference type="SAM" id="Coils"/>
    </source>
</evidence>
<gene>
    <name evidence="3" type="ORF">ACFQFQ_09065</name>
</gene>
<evidence type="ECO:0000313" key="3">
    <source>
        <dbReference type="EMBL" id="MFC6759600.1"/>
    </source>
</evidence>
<sequence length="403" mass="43667">MKTFKSSIFFSAALNLLGPVAANAELLSTDDPTIRNFLCVGPGCADEELNAGDELRLKGNNVRMHFDDDSTAAGLPDNDWRISINDSYNGGEDYFSVVDATNGRVPFRVDANAPSNALRVTSSGRLGLGTAIPVQEVHITDTTEPGIRFEQTSGSLHAWDLRANQLGFYLVDLETFRIPFEVSADAPEGALFVESDGSVGIGTRDPDELLHIRSNAANSDAFALFEATGSGSDAAFRLKQNGVTPTTWEFRNQEDSGRLNVGIAGGNTPLKIDNAANNNLLKLGRNNRPDEVVVTGKLVVNNTEMNVPDYVFEPGYELPTLAEIDAFIADNGHLPGVPSAAVVAETGLDMTQMQMAQLEKIEELTLHTIAQDREISAQRVEINAQRAEIAKLRAMVETMLEKR</sequence>
<protein>
    <recommendedName>
        <fullName evidence="5">Chaperone of endosialidase</fullName>
    </recommendedName>
</protein>
<dbReference type="Proteomes" id="UP001596353">
    <property type="component" value="Unassembled WGS sequence"/>
</dbReference>
<keyword evidence="2" id="KW-0732">Signal</keyword>
<organism evidence="3 4">
    <name type="scientific">Sulfitobacter porphyrae</name>
    <dbReference type="NCBI Taxonomy" id="1246864"/>
    <lineage>
        <taxon>Bacteria</taxon>
        <taxon>Pseudomonadati</taxon>
        <taxon>Pseudomonadota</taxon>
        <taxon>Alphaproteobacteria</taxon>
        <taxon>Rhodobacterales</taxon>
        <taxon>Roseobacteraceae</taxon>
        <taxon>Sulfitobacter</taxon>
    </lineage>
</organism>
<name>A0ABW2B1P8_9RHOB</name>